<dbReference type="InterPro" id="IPR036163">
    <property type="entry name" value="HMA_dom_sf"/>
</dbReference>
<evidence type="ECO:0000256" key="1">
    <source>
        <dbReference type="ARBA" id="ARBA00022723"/>
    </source>
</evidence>
<dbReference type="PROSITE" id="PS01047">
    <property type="entry name" value="HMA_1"/>
    <property type="match status" value="1"/>
</dbReference>
<dbReference type="InterPro" id="IPR006121">
    <property type="entry name" value="HMA_dom"/>
</dbReference>
<dbReference type="EMBL" id="BLLF01000373">
    <property type="protein sequence ID" value="GFH11089.1"/>
    <property type="molecule type" value="Genomic_DNA"/>
</dbReference>
<evidence type="ECO:0000313" key="3">
    <source>
        <dbReference type="Proteomes" id="UP000485058"/>
    </source>
</evidence>
<dbReference type="Proteomes" id="UP000485058">
    <property type="component" value="Unassembled WGS sequence"/>
</dbReference>
<dbReference type="Gene3D" id="3.30.70.100">
    <property type="match status" value="1"/>
</dbReference>
<evidence type="ECO:0000313" key="2">
    <source>
        <dbReference type="EMBL" id="GFH11089.1"/>
    </source>
</evidence>
<organism evidence="2 3">
    <name type="scientific">Haematococcus lacustris</name>
    <name type="common">Green alga</name>
    <name type="synonym">Haematococcus pluvialis</name>
    <dbReference type="NCBI Taxonomy" id="44745"/>
    <lineage>
        <taxon>Eukaryota</taxon>
        <taxon>Viridiplantae</taxon>
        <taxon>Chlorophyta</taxon>
        <taxon>core chlorophytes</taxon>
        <taxon>Chlorophyceae</taxon>
        <taxon>CS clade</taxon>
        <taxon>Chlamydomonadales</taxon>
        <taxon>Haematococcaceae</taxon>
        <taxon>Haematococcus</taxon>
    </lineage>
</organism>
<protein>
    <submittedName>
        <fullName evidence="2">HMA domain-containing protein</fullName>
    </submittedName>
</protein>
<dbReference type="SUPFAM" id="SSF55008">
    <property type="entry name" value="HMA, heavy metal-associated domain"/>
    <property type="match status" value="1"/>
</dbReference>
<accession>A0A699YX32</accession>
<dbReference type="CDD" id="cd00371">
    <property type="entry name" value="HMA"/>
    <property type="match status" value="1"/>
</dbReference>
<reference evidence="2 3" key="1">
    <citation type="submission" date="2020-02" db="EMBL/GenBank/DDBJ databases">
        <title>Draft genome sequence of Haematococcus lacustris strain NIES-144.</title>
        <authorList>
            <person name="Morimoto D."/>
            <person name="Nakagawa S."/>
            <person name="Yoshida T."/>
            <person name="Sawayama S."/>
        </authorList>
    </citation>
    <scope>NUCLEOTIDE SEQUENCE [LARGE SCALE GENOMIC DNA]</scope>
    <source>
        <strain evidence="2 3">NIES-144</strain>
    </source>
</reference>
<dbReference type="InterPro" id="IPR017969">
    <property type="entry name" value="Heavy-metal-associated_CS"/>
</dbReference>
<gene>
    <name evidence="2" type="ORF">HaLaN_06526</name>
</gene>
<sequence length="109" mass="11715">MQTLNRSQTHSCAGFYRKSSCSLPRAPDGTVELEIKVGGMMCDGCTSRVSEALRNACPGKVVNVEVSLPELARVEVRASSQLDAVQMLPTFLQTVEALGFTAEPQIEGL</sequence>
<proteinExistence type="predicted"/>
<comment type="caution">
    <text evidence="2">The sequence shown here is derived from an EMBL/GenBank/DDBJ whole genome shotgun (WGS) entry which is preliminary data.</text>
</comment>
<dbReference type="GO" id="GO:0046872">
    <property type="term" value="F:metal ion binding"/>
    <property type="evidence" value="ECO:0007669"/>
    <property type="project" value="UniProtKB-KW"/>
</dbReference>
<keyword evidence="3" id="KW-1185">Reference proteome</keyword>
<keyword evidence="1" id="KW-0479">Metal-binding</keyword>
<name>A0A699YX32_HAELA</name>
<dbReference type="AlphaFoldDB" id="A0A699YX32"/>